<accession>N1WNR1</accession>
<dbReference type="EMBL" id="APLF01000010">
    <property type="protein sequence ID" value="EMY80620.1"/>
    <property type="molecule type" value="Genomic_DNA"/>
</dbReference>
<sequence>MEINKNKGETIGLVPTMGALHDGHLALISFAYKFCDVVVVSIFVNPTQFNNASDLEKYPRHIEKDAAFLKKHNSKTLVFTPNVEEVYADGLKSESYNFGSIVDFMEGEFRAGHFDGVGSVLKRLFTIVDPDKAFFGEKDYQQLMAVKKLVTITGQKVEIIGCPTNRNEFGLAQSSRNFRLNDTQLKQAELIFEALTQARSMFDDYSILDIEKEVKKRFQQSALELEYFSIVKTKDLIPTTTKEPKEAYRGFIAAFLGDVRLIDNMALN</sequence>
<evidence type="ECO:0000256" key="3">
    <source>
        <dbReference type="ARBA" id="ARBA00022598"/>
    </source>
</evidence>
<dbReference type="SUPFAM" id="SSF52374">
    <property type="entry name" value="Nucleotidylyl transferase"/>
    <property type="match status" value="1"/>
</dbReference>
<dbReference type="PANTHER" id="PTHR21299">
    <property type="entry name" value="CYTIDYLATE KINASE/PANTOATE-BETA-ALANINE LIGASE"/>
    <property type="match status" value="1"/>
</dbReference>
<comment type="caution">
    <text evidence="8">Lacks conserved residue(s) required for the propagation of feature annotation.</text>
</comment>
<evidence type="ECO:0000256" key="2">
    <source>
        <dbReference type="ARBA" id="ARBA00009256"/>
    </source>
</evidence>
<dbReference type="Pfam" id="PF02569">
    <property type="entry name" value="Pantoate_ligase"/>
    <property type="match status" value="1"/>
</dbReference>
<feature type="binding site" evidence="8">
    <location>
        <begin position="17"/>
        <end position="24"/>
    </location>
    <ligand>
        <name>ATP</name>
        <dbReference type="ChEBI" id="CHEBI:30616"/>
    </ligand>
</feature>
<dbReference type="GO" id="GO:0004592">
    <property type="term" value="F:pantoate-beta-alanine ligase activity"/>
    <property type="evidence" value="ECO:0007669"/>
    <property type="project" value="UniProtKB-UniRule"/>
</dbReference>
<dbReference type="GO" id="GO:0005829">
    <property type="term" value="C:cytosol"/>
    <property type="evidence" value="ECO:0007669"/>
    <property type="project" value="TreeGrafter"/>
</dbReference>
<comment type="pathway">
    <text evidence="1 8">Cofactor biosynthesis; (R)-pantothenate biosynthesis; (R)-pantothenate from (R)-pantoate and beta-alanine: step 1/1.</text>
</comment>
<dbReference type="GO" id="GO:0005524">
    <property type="term" value="F:ATP binding"/>
    <property type="evidence" value="ECO:0007669"/>
    <property type="project" value="UniProtKB-KW"/>
</dbReference>
<proteinExistence type="inferred from homology"/>
<feature type="binding site" evidence="8">
    <location>
        <position position="48"/>
    </location>
    <ligand>
        <name>(R)-pantoate</name>
        <dbReference type="ChEBI" id="CHEBI:15980"/>
    </ligand>
</feature>
<evidence type="ECO:0000313" key="9">
    <source>
        <dbReference type="EMBL" id="EMY80620.1"/>
    </source>
</evidence>
<feature type="active site" description="Proton donor" evidence="8">
    <location>
        <position position="24"/>
    </location>
</feature>
<dbReference type="PATRIC" id="fig|1189619.4.peg.2210"/>
<feature type="binding site" evidence="8">
    <location>
        <position position="142"/>
    </location>
    <ligand>
        <name>(R)-pantoate</name>
        <dbReference type="ChEBI" id="CHEBI:15980"/>
    </ligand>
</feature>
<dbReference type="STRING" id="1189619.pgond44_10749"/>
<reference evidence="9 10" key="1">
    <citation type="journal article" date="2014" name="Genome Biol. Evol.">
        <title>Extensive gene acquisition in the extremely psychrophilic bacterial species Psychroflexus torquis and the link to sea-ice ecosystem specialism.</title>
        <authorList>
            <person name="Feng S."/>
            <person name="Powell S.M."/>
            <person name="Wilson R."/>
            <person name="Bowman J.P."/>
        </authorList>
    </citation>
    <scope>NUCLEOTIDE SEQUENCE [LARGE SCALE GENOMIC DNA]</scope>
    <source>
        <strain evidence="9 10">ACAM 44</strain>
    </source>
</reference>
<dbReference type="HAMAP" id="MF_00158">
    <property type="entry name" value="PanC"/>
    <property type="match status" value="1"/>
</dbReference>
<comment type="miscellaneous">
    <text evidence="8">The reaction proceeds by a bi uni uni bi ping pong mechanism.</text>
</comment>
<dbReference type="eggNOG" id="COG0414">
    <property type="taxonomic scope" value="Bacteria"/>
</dbReference>
<dbReference type="Proteomes" id="UP000012317">
    <property type="component" value="Unassembled WGS sequence"/>
</dbReference>
<dbReference type="InterPro" id="IPR003721">
    <property type="entry name" value="Pantoate_ligase"/>
</dbReference>
<keyword evidence="6 8" id="KW-0067">ATP-binding</keyword>
<dbReference type="InterPro" id="IPR014729">
    <property type="entry name" value="Rossmann-like_a/b/a_fold"/>
</dbReference>
<dbReference type="Gene3D" id="3.40.50.620">
    <property type="entry name" value="HUPs"/>
    <property type="match status" value="1"/>
</dbReference>
<keyword evidence="8" id="KW-0963">Cytoplasm</keyword>
<evidence type="ECO:0000256" key="1">
    <source>
        <dbReference type="ARBA" id="ARBA00004990"/>
    </source>
</evidence>
<dbReference type="AlphaFoldDB" id="N1WNR1"/>
<feature type="binding site" evidence="8">
    <location>
        <begin position="136"/>
        <end position="139"/>
    </location>
    <ligand>
        <name>ATP</name>
        <dbReference type="ChEBI" id="CHEBI:30616"/>
    </ligand>
</feature>
<evidence type="ECO:0000256" key="5">
    <source>
        <dbReference type="ARBA" id="ARBA00022741"/>
    </source>
</evidence>
<dbReference type="PANTHER" id="PTHR21299:SF1">
    <property type="entry name" value="PANTOATE--BETA-ALANINE LIGASE"/>
    <property type="match status" value="1"/>
</dbReference>
<keyword evidence="4 8" id="KW-0566">Pantothenate biosynthesis</keyword>
<dbReference type="EC" id="6.3.2.1" evidence="8"/>
<evidence type="ECO:0000256" key="8">
    <source>
        <dbReference type="HAMAP-Rule" id="MF_00158"/>
    </source>
</evidence>
<evidence type="ECO:0000313" key="10">
    <source>
        <dbReference type="Proteomes" id="UP000012317"/>
    </source>
</evidence>
<organism evidence="9 10">
    <name type="scientific">Psychroflexus gondwanensis ACAM 44</name>
    <dbReference type="NCBI Taxonomy" id="1189619"/>
    <lineage>
        <taxon>Bacteria</taxon>
        <taxon>Pseudomonadati</taxon>
        <taxon>Bacteroidota</taxon>
        <taxon>Flavobacteriia</taxon>
        <taxon>Flavobacteriales</taxon>
        <taxon>Flavobacteriaceae</taxon>
        <taxon>Psychroflexus</taxon>
    </lineage>
</organism>
<comment type="catalytic activity">
    <reaction evidence="7 8">
        <text>(R)-pantoate + beta-alanine + ATP = (R)-pantothenate + AMP + diphosphate + H(+)</text>
        <dbReference type="Rhea" id="RHEA:10912"/>
        <dbReference type="ChEBI" id="CHEBI:15378"/>
        <dbReference type="ChEBI" id="CHEBI:15980"/>
        <dbReference type="ChEBI" id="CHEBI:29032"/>
        <dbReference type="ChEBI" id="CHEBI:30616"/>
        <dbReference type="ChEBI" id="CHEBI:33019"/>
        <dbReference type="ChEBI" id="CHEBI:57966"/>
        <dbReference type="ChEBI" id="CHEBI:456215"/>
        <dbReference type="EC" id="6.3.2.1"/>
    </reaction>
</comment>
<name>N1WNR1_9FLAO</name>
<comment type="subcellular location">
    <subcellularLocation>
        <location evidence="8">Cytoplasm</location>
    </subcellularLocation>
</comment>
<dbReference type="UniPathway" id="UPA00028">
    <property type="reaction ID" value="UER00005"/>
</dbReference>
<comment type="subunit">
    <text evidence="8">Homodimer.</text>
</comment>
<keyword evidence="5 8" id="KW-0547">Nucleotide-binding</keyword>
<keyword evidence="3 8" id="KW-0436">Ligase</keyword>
<evidence type="ECO:0000256" key="7">
    <source>
        <dbReference type="ARBA" id="ARBA00048258"/>
    </source>
</evidence>
<evidence type="ECO:0000256" key="4">
    <source>
        <dbReference type="ARBA" id="ARBA00022655"/>
    </source>
</evidence>
<protein>
    <recommendedName>
        <fullName evidence="8">Pantothenate synthetase</fullName>
        <shortName evidence="8">PS</shortName>
        <ecNumber evidence="8">6.3.2.1</ecNumber>
    </recommendedName>
    <alternativeName>
        <fullName evidence="8">Pantoate--beta-alanine ligase</fullName>
    </alternativeName>
    <alternativeName>
        <fullName evidence="8">Pantoate-activating enzyme</fullName>
    </alternativeName>
</protein>
<dbReference type="GO" id="GO:0015940">
    <property type="term" value="P:pantothenate biosynthetic process"/>
    <property type="evidence" value="ECO:0007669"/>
    <property type="project" value="UniProtKB-UniRule"/>
</dbReference>
<feature type="binding site" evidence="8">
    <location>
        <position position="48"/>
    </location>
    <ligand>
        <name>beta-alanine</name>
        <dbReference type="ChEBI" id="CHEBI:57966"/>
    </ligand>
</feature>
<comment type="similarity">
    <text evidence="2 8">Belongs to the pantothenate synthetase family.</text>
</comment>
<keyword evidence="10" id="KW-1185">Reference proteome</keyword>
<dbReference type="Gene3D" id="3.30.1300.10">
    <property type="entry name" value="Pantoate-beta-alanine ligase, C-terminal domain"/>
    <property type="match status" value="1"/>
</dbReference>
<dbReference type="InterPro" id="IPR042176">
    <property type="entry name" value="Pantoate_ligase_C"/>
</dbReference>
<gene>
    <name evidence="8" type="primary">panC</name>
    <name evidence="9" type="ORF">pgond44_10749</name>
</gene>
<comment type="function">
    <text evidence="8">Catalyzes the condensation of pantoate with beta-alanine in an ATP-dependent reaction via a pantoyl-adenylate intermediate.</text>
</comment>
<evidence type="ECO:0000256" key="6">
    <source>
        <dbReference type="ARBA" id="ARBA00022840"/>
    </source>
</evidence>
<dbReference type="NCBIfam" id="TIGR00018">
    <property type="entry name" value="panC"/>
    <property type="match status" value="1"/>
</dbReference>
<feature type="binding site" evidence="8">
    <location>
        <begin position="173"/>
        <end position="176"/>
    </location>
    <ligand>
        <name>ATP</name>
        <dbReference type="ChEBI" id="CHEBI:30616"/>
    </ligand>
</feature>
<comment type="caution">
    <text evidence="9">The sequence shown here is derived from an EMBL/GenBank/DDBJ whole genome shotgun (WGS) entry which is preliminary data.</text>
</comment>